<evidence type="ECO:0000313" key="1">
    <source>
        <dbReference type="EMBL" id="KAJ9140545.1"/>
    </source>
</evidence>
<organism evidence="1 2">
    <name type="scientific">Hevea brasiliensis</name>
    <name type="common">Para rubber tree</name>
    <name type="synonym">Siphonia brasiliensis</name>
    <dbReference type="NCBI Taxonomy" id="3981"/>
    <lineage>
        <taxon>Eukaryota</taxon>
        <taxon>Viridiplantae</taxon>
        <taxon>Streptophyta</taxon>
        <taxon>Embryophyta</taxon>
        <taxon>Tracheophyta</taxon>
        <taxon>Spermatophyta</taxon>
        <taxon>Magnoliopsida</taxon>
        <taxon>eudicotyledons</taxon>
        <taxon>Gunneridae</taxon>
        <taxon>Pentapetalae</taxon>
        <taxon>rosids</taxon>
        <taxon>fabids</taxon>
        <taxon>Malpighiales</taxon>
        <taxon>Euphorbiaceae</taxon>
        <taxon>Crotonoideae</taxon>
        <taxon>Micrandreae</taxon>
        <taxon>Hevea</taxon>
    </lineage>
</organism>
<proteinExistence type="predicted"/>
<evidence type="ECO:0008006" key="3">
    <source>
        <dbReference type="Google" id="ProtNLM"/>
    </source>
</evidence>
<keyword evidence="2" id="KW-1185">Reference proteome</keyword>
<comment type="caution">
    <text evidence="1">The sequence shown here is derived from an EMBL/GenBank/DDBJ whole genome shotgun (WGS) entry which is preliminary data.</text>
</comment>
<sequence>MTSKVSCLFNVYEAKGATNPASSSLPTCNIEFRILYRYQLKLPPEEGAAIVIEDLVTPEQRSSIRVPIVFPLSMWRELYLPDVLKTLNLDTHVLNFLKPKIADAAISLAQRNGNKGFAMIIELGIFKVECLGKEEVDKIASELINMEPRSKLN</sequence>
<reference evidence="1" key="1">
    <citation type="journal article" date="2023" name="Plant Biotechnol. J.">
        <title>Chromosome-level wild Hevea brasiliensis genome provides new tools for genomic-assisted breeding and valuable loci to elevate rubber yield.</title>
        <authorList>
            <person name="Cheng H."/>
            <person name="Song X."/>
            <person name="Hu Y."/>
            <person name="Wu T."/>
            <person name="Yang Q."/>
            <person name="An Z."/>
            <person name="Feng S."/>
            <person name="Deng Z."/>
            <person name="Wu W."/>
            <person name="Zeng X."/>
            <person name="Tu M."/>
            <person name="Wang X."/>
            <person name="Huang H."/>
        </authorList>
    </citation>
    <scope>NUCLEOTIDE SEQUENCE</scope>
    <source>
        <strain evidence="1">MT/VB/25A 57/8</strain>
    </source>
</reference>
<name>A0ABQ9KKS8_HEVBR</name>
<evidence type="ECO:0000313" key="2">
    <source>
        <dbReference type="Proteomes" id="UP001174677"/>
    </source>
</evidence>
<dbReference type="EMBL" id="JARPOI010000017">
    <property type="protein sequence ID" value="KAJ9140545.1"/>
    <property type="molecule type" value="Genomic_DNA"/>
</dbReference>
<dbReference type="Proteomes" id="UP001174677">
    <property type="component" value="Chromosome 17"/>
</dbReference>
<gene>
    <name evidence="1" type="ORF">P3X46_031180</name>
</gene>
<accession>A0ABQ9KKS8</accession>
<protein>
    <recommendedName>
        <fullName evidence="3">NPH3 domain-containing protein</fullName>
    </recommendedName>
</protein>